<dbReference type="PANTHER" id="PTHR43544:SF32">
    <property type="entry name" value="CHAIN DEHYDROGENASE, PUTATIVE (AFU_ORTHOLOGUE AFUA_5G01530)-RELATED"/>
    <property type="match status" value="1"/>
</dbReference>
<dbReference type="InterPro" id="IPR036291">
    <property type="entry name" value="NAD(P)-bd_dom_sf"/>
</dbReference>
<accession>A0A9W8TRX3</accession>
<dbReference type="AlphaFoldDB" id="A0A9W8TRX3"/>
<dbReference type="Proteomes" id="UP001148614">
    <property type="component" value="Unassembled WGS sequence"/>
</dbReference>
<keyword evidence="3" id="KW-0539">Nucleus</keyword>
<feature type="domain" description="Zn(2)-C6 fungal-type" evidence="5">
    <location>
        <begin position="205"/>
        <end position="233"/>
    </location>
</feature>
<feature type="compositionally biased region" description="Polar residues" evidence="4">
    <location>
        <begin position="303"/>
        <end position="329"/>
    </location>
</feature>
<evidence type="ECO:0000256" key="4">
    <source>
        <dbReference type="SAM" id="MobiDB-lite"/>
    </source>
</evidence>
<dbReference type="Gene3D" id="4.10.240.10">
    <property type="entry name" value="Zn(2)-C6 fungal-type DNA-binding domain"/>
    <property type="match status" value="1"/>
</dbReference>
<dbReference type="VEuPathDB" id="FungiDB:F4678DRAFT_454794"/>
<dbReference type="InterPro" id="IPR001138">
    <property type="entry name" value="Zn2Cys6_DnaBD"/>
</dbReference>
<dbReference type="SUPFAM" id="SSF51735">
    <property type="entry name" value="NAD(P)-binding Rossmann-fold domains"/>
    <property type="match status" value="1"/>
</dbReference>
<dbReference type="GO" id="GO:0000981">
    <property type="term" value="F:DNA-binding transcription factor activity, RNA polymerase II-specific"/>
    <property type="evidence" value="ECO:0007669"/>
    <property type="project" value="InterPro"/>
</dbReference>
<dbReference type="PRINTS" id="PR00081">
    <property type="entry name" value="GDHRDH"/>
</dbReference>
<dbReference type="Gene3D" id="3.40.50.720">
    <property type="entry name" value="NAD(P)-binding Rossmann-like Domain"/>
    <property type="match status" value="2"/>
</dbReference>
<dbReference type="InterPro" id="IPR036864">
    <property type="entry name" value="Zn2-C6_fun-type_DNA-bd_sf"/>
</dbReference>
<dbReference type="GO" id="GO:0019748">
    <property type="term" value="P:secondary metabolic process"/>
    <property type="evidence" value="ECO:0007669"/>
    <property type="project" value="TreeGrafter"/>
</dbReference>
<keyword evidence="7" id="KW-1185">Reference proteome</keyword>
<organism evidence="6 7">
    <name type="scientific">Xylaria arbuscula</name>
    <dbReference type="NCBI Taxonomy" id="114810"/>
    <lineage>
        <taxon>Eukaryota</taxon>
        <taxon>Fungi</taxon>
        <taxon>Dikarya</taxon>
        <taxon>Ascomycota</taxon>
        <taxon>Pezizomycotina</taxon>
        <taxon>Sordariomycetes</taxon>
        <taxon>Xylariomycetidae</taxon>
        <taxon>Xylariales</taxon>
        <taxon>Xylariaceae</taxon>
        <taxon>Xylaria</taxon>
    </lineage>
</organism>
<reference evidence="6" key="1">
    <citation type="submission" date="2022-07" db="EMBL/GenBank/DDBJ databases">
        <title>Genome Sequence of Xylaria arbuscula.</title>
        <authorList>
            <person name="Buettner E."/>
        </authorList>
    </citation>
    <scope>NUCLEOTIDE SEQUENCE</scope>
    <source>
        <strain evidence="6">VT107</strain>
    </source>
</reference>
<evidence type="ECO:0000313" key="7">
    <source>
        <dbReference type="Proteomes" id="UP001148614"/>
    </source>
</evidence>
<dbReference type="GO" id="GO:0016491">
    <property type="term" value="F:oxidoreductase activity"/>
    <property type="evidence" value="ECO:0007669"/>
    <property type="project" value="TreeGrafter"/>
</dbReference>
<dbReference type="Pfam" id="PF00172">
    <property type="entry name" value="Zn_clus"/>
    <property type="match status" value="1"/>
</dbReference>
<evidence type="ECO:0000256" key="2">
    <source>
        <dbReference type="ARBA" id="ARBA00022857"/>
    </source>
</evidence>
<comment type="caution">
    <text evidence="6">The sequence shown here is derived from an EMBL/GenBank/DDBJ whole genome shotgun (WGS) entry which is preliminary data.</text>
</comment>
<dbReference type="VEuPathDB" id="FungiDB:F4678DRAFT_52477"/>
<proteinExistence type="inferred from homology"/>
<comment type="similarity">
    <text evidence="1">Belongs to the short-chain dehydrogenases/reductases (SDR) family.</text>
</comment>
<dbReference type="InterPro" id="IPR002347">
    <property type="entry name" value="SDR_fam"/>
</dbReference>
<feature type="region of interest" description="Disordered" evidence="4">
    <location>
        <begin position="239"/>
        <end position="355"/>
    </location>
</feature>
<feature type="compositionally biased region" description="Polar residues" evidence="4">
    <location>
        <begin position="287"/>
        <end position="296"/>
    </location>
</feature>
<dbReference type="Pfam" id="PF00106">
    <property type="entry name" value="adh_short"/>
    <property type="match status" value="1"/>
</dbReference>
<evidence type="ECO:0000313" key="6">
    <source>
        <dbReference type="EMBL" id="KAJ3580120.1"/>
    </source>
</evidence>
<dbReference type="InterPro" id="IPR020904">
    <property type="entry name" value="Sc_DH/Rdtase_CS"/>
</dbReference>
<evidence type="ECO:0000256" key="3">
    <source>
        <dbReference type="ARBA" id="ARBA00023242"/>
    </source>
</evidence>
<dbReference type="InterPro" id="IPR051468">
    <property type="entry name" value="Fungal_SecMetab_SDRs"/>
</dbReference>
<dbReference type="GO" id="GO:0008270">
    <property type="term" value="F:zinc ion binding"/>
    <property type="evidence" value="ECO:0007669"/>
    <property type="project" value="InterPro"/>
</dbReference>
<gene>
    <name evidence="6" type="ORF">NPX13_g452</name>
</gene>
<keyword evidence="2" id="KW-0521">NADP</keyword>
<dbReference type="PANTHER" id="PTHR43544">
    <property type="entry name" value="SHORT-CHAIN DEHYDROGENASE/REDUCTASE"/>
    <property type="match status" value="1"/>
</dbReference>
<name>A0A9W8TRX3_9PEZI</name>
<protein>
    <recommendedName>
        <fullName evidence="5">Zn(2)-C6 fungal-type domain-containing protein</fullName>
    </recommendedName>
</protein>
<sequence length="622" mass="67968">MTVVLITGANRGIGFALAEAISKSFPTSTVIIGSRDAIQGEDAIKRLRLNVLINNAIKLDTSIPSEIEVMRKISNSNFNNAVTSNIIVTRTFSPLLRKAPWPRVIMLSSTRGSIQKTLPPVVSFDYCIAKAALNMLTAQLQAAEDGNSEDNKITYWIVNPGHCKTGFNGFRGLKDPLEGAEVMELPHTRLARRADINSYDEYGKRFHRLRCGGQKPACIRCKTSSTKCVYAPLDGRRRTLGGQKRTHEGNVIQELTLTAKDPRQTGHSLIPVQDRHSPPSSPGSRPMTNSASSSTPGAPVSVLPSTTEQHSPLSSGSGAFMGTSMTNDQELAPKPTTPCLDPRSTTELPGPLLHSHPHEAELHFIGTETTLGTADEWTHVVGSSPDAFQDALAAPTRFSTDAAALWSIPMSFMEDLLPNSSLGIASSSSFMPGTGMTAPTSSFSARNSNLNSRPVDSAECSNQCLAILTLLLEEVDNIMHNMVPDNLESVLVWHKGTCKKCLDVFQCQRCYVSWEQMMLVVMLCDKLIMLIKKLLWHTLDEKQFGCAVRIGDYETADPSERTGILRLLCTTRVKDMARLLVDIRSSPAVEGKEVHLVIIRNMEQQVARTLEGIKDCVARSIG</sequence>
<dbReference type="GO" id="GO:0005737">
    <property type="term" value="C:cytoplasm"/>
    <property type="evidence" value="ECO:0007669"/>
    <property type="project" value="TreeGrafter"/>
</dbReference>
<evidence type="ECO:0000256" key="1">
    <source>
        <dbReference type="ARBA" id="ARBA00006484"/>
    </source>
</evidence>
<dbReference type="PROSITE" id="PS00061">
    <property type="entry name" value="ADH_SHORT"/>
    <property type="match status" value="1"/>
</dbReference>
<dbReference type="EMBL" id="JANPWZ010000029">
    <property type="protein sequence ID" value="KAJ3580120.1"/>
    <property type="molecule type" value="Genomic_DNA"/>
</dbReference>
<dbReference type="CDD" id="cd00067">
    <property type="entry name" value="GAL4"/>
    <property type="match status" value="1"/>
</dbReference>
<evidence type="ECO:0000259" key="5">
    <source>
        <dbReference type="Pfam" id="PF00172"/>
    </source>
</evidence>